<accession>A0ACA9Y7V2</accession>
<name>A0ACA9Y7V2_9ASCO</name>
<sequence>MDLSIENILKRTDSNNSIFGPTTPNLSSNATGFDINNSNDENLQPTDKKHKPIKFKVRKVSSDIPKPKSNNKQVQSVQLQYDQCTNKITKIQKEIDFLNNLLPPYNVEIDYHTRTKITRAIEKLTNKIDEIEKKKYNLGITLSRLWRDLDDSDIWVRTVSN</sequence>
<protein>
    <submittedName>
        <fullName evidence="1">Uncharacterized protein</fullName>
    </submittedName>
</protein>
<dbReference type="EMBL" id="CALSDN010000004">
    <property type="protein sequence ID" value="CAH6720519.1"/>
    <property type="molecule type" value="Genomic_DNA"/>
</dbReference>
<proteinExistence type="predicted"/>
<keyword evidence="2" id="KW-1185">Reference proteome</keyword>
<evidence type="ECO:0000313" key="2">
    <source>
        <dbReference type="Proteomes" id="UP001152531"/>
    </source>
</evidence>
<organism evidence="1 2">
    <name type="scientific">[Candida] jaroonii</name>
    <dbReference type="NCBI Taxonomy" id="467808"/>
    <lineage>
        <taxon>Eukaryota</taxon>
        <taxon>Fungi</taxon>
        <taxon>Dikarya</taxon>
        <taxon>Ascomycota</taxon>
        <taxon>Saccharomycotina</taxon>
        <taxon>Pichiomycetes</taxon>
        <taxon>Debaryomycetaceae</taxon>
        <taxon>Yamadazyma</taxon>
    </lineage>
</organism>
<evidence type="ECO:0000313" key="1">
    <source>
        <dbReference type="EMBL" id="CAH6720519.1"/>
    </source>
</evidence>
<reference evidence="1" key="1">
    <citation type="submission" date="2022-06" db="EMBL/GenBank/DDBJ databases">
        <authorList>
            <person name="Legras J.-L."/>
            <person name="Devillers H."/>
            <person name="Grondin C."/>
        </authorList>
    </citation>
    <scope>NUCLEOTIDE SEQUENCE</scope>
    <source>
        <strain evidence="1">CLIB 1444</strain>
    </source>
</reference>
<gene>
    <name evidence="1" type="ORF">CLIB1444_04S01882</name>
</gene>
<comment type="caution">
    <text evidence="1">The sequence shown here is derived from an EMBL/GenBank/DDBJ whole genome shotgun (WGS) entry which is preliminary data.</text>
</comment>
<dbReference type="Proteomes" id="UP001152531">
    <property type="component" value="Unassembled WGS sequence"/>
</dbReference>